<evidence type="ECO:0000256" key="9">
    <source>
        <dbReference type="ARBA" id="ARBA00023136"/>
    </source>
</evidence>
<proteinExistence type="inferred from homology"/>
<dbReference type="PANTHER" id="PTHR48063">
    <property type="entry name" value="LRR RECEPTOR-LIKE KINASE"/>
    <property type="match status" value="1"/>
</dbReference>
<keyword evidence="8" id="KW-1133">Transmembrane helix</keyword>
<dbReference type="InterPro" id="IPR001611">
    <property type="entry name" value="Leu-rich_rpt"/>
</dbReference>
<name>A0AAV1E5J3_OLDCO</name>
<keyword evidence="14" id="KW-1185">Reference proteome</keyword>
<evidence type="ECO:0000256" key="11">
    <source>
        <dbReference type="SAM" id="SignalP"/>
    </source>
</evidence>
<keyword evidence="5" id="KW-0812">Transmembrane</keyword>
<dbReference type="Gene3D" id="3.80.10.10">
    <property type="entry name" value="Ribonuclease Inhibitor"/>
    <property type="match status" value="6"/>
</dbReference>
<dbReference type="SUPFAM" id="SSF52075">
    <property type="entry name" value="Outer arm dynein light chain 1"/>
    <property type="match status" value="1"/>
</dbReference>
<dbReference type="InterPro" id="IPR032675">
    <property type="entry name" value="LRR_dom_sf"/>
</dbReference>
<evidence type="ECO:0000256" key="7">
    <source>
        <dbReference type="ARBA" id="ARBA00022737"/>
    </source>
</evidence>
<dbReference type="PRINTS" id="PR00019">
    <property type="entry name" value="LEURICHRPT"/>
</dbReference>
<dbReference type="GO" id="GO:0005886">
    <property type="term" value="C:plasma membrane"/>
    <property type="evidence" value="ECO:0007669"/>
    <property type="project" value="UniProtKB-SubCell"/>
</dbReference>
<dbReference type="FunFam" id="3.80.10.10:FF:000233">
    <property type="entry name" value="Leucine-rich repeat receptor-like protein kinase TDR"/>
    <property type="match status" value="1"/>
</dbReference>
<dbReference type="InterPro" id="IPR013210">
    <property type="entry name" value="LRR_N_plant-typ"/>
</dbReference>
<dbReference type="GO" id="GO:0006952">
    <property type="term" value="P:defense response"/>
    <property type="evidence" value="ECO:0007669"/>
    <property type="project" value="UniProtKB-ARBA"/>
</dbReference>
<comment type="similarity">
    <text evidence="2">Belongs to the RLP family.</text>
</comment>
<keyword evidence="7" id="KW-0677">Repeat</keyword>
<comment type="subcellular location">
    <subcellularLocation>
        <location evidence="1">Cell membrane</location>
        <topology evidence="1">Single-pass type I membrane protein</topology>
    </subcellularLocation>
</comment>
<evidence type="ECO:0000256" key="6">
    <source>
        <dbReference type="ARBA" id="ARBA00022729"/>
    </source>
</evidence>
<gene>
    <name evidence="13" type="ORF">OLC1_LOCUS21354</name>
</gene>
<dbReference type="EMBL" id="OX459125">
    <property type="protein sequence ID" value="CAI9114677.1"/>
    <property type="molecule type" value="Genomic_DNA"/>
</dbReference>
<keyword evidence="3" id="KW-1003">Cell membrane</keyword>
<evidence type="ECO:0000256" key="4">
    <source>
        <dbReference type="ARBA" id="ARBA00022614"/>
    </source>
</evidence>
<keyword evidence="10" id="KW-0325">Glycoprotein</keyword>
<dbReference type="GO" id="GO:0051707">
    <property type="term" value="P:response to other organism"/>
    <property type="evidence" value="ECO:0007669"/>
    <property type="project" value="UniProtKB-ARBA"/>
</dbReference>
<keyword evidence="9" id="KW-0472">Membrane</keyword>
<feature type="signal peptide" evidence="11">
    <location>
        <begin position="1"/>
        <end position="29"/>
    </location>
</feature>
<accession>A0AAV1E5J3</accession>
<evidence type="ECO:0000259" key="12">
    <source>
        <dbReference type="Pfam" id="PF08263"/>
    </source>
</evidence>
<dbReference type="SMART" id="SM00365">
    <property type="entry name" value="LRR_SD22"/>
    <property type="match status" value="5"/>
</dbReference>
<dbReference type="Pfam" id="PF13855">
    <property type="entry name" value="LRR_8"/>
    <property type="match status" value="3"/>
</dbReference>
<evidence type="ECO:0000256" key="5">
    <source>
        <dbReference type="ARBA" id="ARBA00022692"/>
    </source>
</evidence>
<dbReference type="FunFam" id="3.80.10.10:FF:000041">
    <property type="entry name" value="LRR receptor-like serine/threonine-protein kinase ERECTA"/>
    <property type="match status" value="1"/>
</dbReference>
<keyword evidence="6 11" id="KW-0732">Signal</keyword>
<dbReference type="InterPro" id="IPR046956">
    <property type="entry name" value="RLP23-like"/>
</dbReference>
<evidence type="ECO:0000313" key="13">
    <source>
        <dbReference type="EMBL" id="CAI9114677.1"/>
    </source>
</evidence>
<evidence type="ECO:0000256" key="3">
    <source>
        <dbReference type="ARBA" id="ARBA00022475"/>
    </source>
</evidence>
<dbReference type="InterPro" id="IPR003591">
    <property type="entry name" value="Leu-rich_rpt_typical-subtyp"/>
</dbReference>
<dbReference type="AlphaFoldDB" id="A0AAV1E5J3"/>
<dbReference type="PANTHER" id="PTHR48063:SF112">
    <property type="entry name" value="RECEPTOR LIKE PROTEIN 30-LIKE"/>
    <property type="match status" value="1"/>
</dbReference>
<dbReference type="GO" id="GO:0009791">
    <property type="term" value="P:post-embryonic development"/>
    <property type="evidence" value="ECO:0007669"/>
    <property type="project" value="UniProtKB-ARBA"/>
</dbReference>
<dbReference type="SUPFAM" id="SSF52058">
    <property type="entry name" value="L domain-like"/>
    <property type="match status" value="2"/>
</dbReference>
<dbReference type="Pfam" id="PF00560">
    <property type="entry name" value="LRR_1"/>
    <property type="match status" value="4"/>
</dbReference>
<dbReference type="Pfam" id="PF08263">
    <property type="entry name" value="LRRNT_2"/>
    <property type="match status" value="1"/>
</dbReference>
<dbReference type="Proteomes" id="UP001161247">
    <property type="component" value="Chromosome 8"/>
</dbReference>
<evidence type="ECO:0000256" key="8">
    <source>
        <dbReference type="ARBA" id="ARBA00022989"/>
    </source>
</evidence>
<feature type="domain" description="Leucine-rich repeat-containing N-terminal plant-type" evidence="12">
    <location>
        <begin position="47"/>
        <end position="84"/>
    </location>
</feature>
<reference evidence="13" key="1">
    <citation type="submission" date="2023-03" db="EMBL/GenBank/DDBJ databases">
        <authorList>
            <person name="Julca I."/>
        </authorList>
    </citation>
    <scope>NUCLEOTIDE SEQUENCE</scope>
</reference>
<dbReference type="PROSITE" id="PS51450">
    <property type="entry name" value="LRR"/>
    <property type="match status" value="1"/>
</dbReference>
<organism evidence="13 14">
    <name type="scientific">Oldenlandia corymbosa var. corymbosa</name>
    <dbReference type="NCBI Taxonomy" id="529605"/>
    <lineage>
        <taxon>Eukaryota</taxon>
        <taxon>Viridiplantae</taxon>
        <taxon>Streptophyta</taxon>
        <taxon>Embryophyta</taxon>
        <taxon>Tracheophyta</taxon>
        <taxon>Spermatophyta</taxon>
        <taxon>Magnoliopsida</taxon>
        <taxon>eudicotyledons</taxon>
        <taxon>Gunneridae</taxon>
        <taxon>Pentapetalae</taxon>
        <taxon>asterids</taxon>
        <taxon>lamiids</taxon>
        <taxon>Gentianales</taxon>
        <taxon>Rubiaceae</taxon>
        <taxon>Rubioideae</taxon>
        <taxon>Spermacoceae</taxon>
        <taxon>Hedyotis-Oldenlandia complex</taxon>
        <taxon>Oldenlandia</taxon>
    </lineage>
</organism>
<dbReference type="SMART" id="SM00369">
    <property type="entry name" value="LRR_TYP"/>
    <property type="match status" value="11"/>
</dbReference>
<evidence type="ECO:0000256" key="10">
    <source>
        <dbReference type="ARBA" id="ARBA00023180"/>
    </source>
</evidence>
<sequence>MGNLFINAVLLIILFLFLVTFQQFQSVCSHDDINISVYSSDAGCIVSERRALMKFKGSILVDHANRLSSWIGKDCCNWDGVACDNLTGHVVKLDLRNPIIPYYDHYHPPFNNNFDDYYNNSLVGEINPCICDLENLIYLDLSSNNFSGFQIPKCFGSLKNLRYLNLSVAGLEGEIPPHLGNLSKLEHLDICGYVYDGWNHYKYFLWSNNLEWVTRFSFLRSLDLSGNDLSGCVDWLDSVNMLPSLSSLKLRWCRLPDRNLFSHPLLPSHFNLTSLISLDLGMNYLKSPSLLNWFSNLTTINLQVLRLDDNKFNIPFPYTLQKFRSLTVIDISMNYFINSSWLLDSLCNHTSLVSVDLSSNELGGSLSVCLGNLTSLKVLNLHLTKLGGKVPSELGHLKQLTHLDLSSNSFNSSIPTSFGELSELEFLDLRGNQLTGEISELHLLKLKNLKYFYVSENQNLTVNICSQWIPPFQLRTIRMSSLNMGNQFPLWLQNQKELLALDMANANISADAFPEWLGTTFSRIQWLNLSMNSINGMLPSSMKALKSLAHLDLSVNKFNGTLPEWIGELSQLRELYVQSNNFQGMLPSSLTKLKDLEFLDLSKNQFNGTLPEGIGEELSQLVVLRLASNWFNGMLPSSFKKLKNLYHLDLSKNQFNGTLPEGIGEELSQLQYLRLASNWFNGMLPSSFKKLKNLYYLDLSENQLRGTIPEWIGEELSNLEELRFQSNHFYGNIPLQLCQLPNLGTLKLANNSLSGHIPNCFDH</sequence>
<protein>
    <submittedName>
        <fullName evidence="13">OLC1v1015454C1</fullName>
    </submittedName>
</protein>
<evidence type="ECO:0000313" key="14">
    <source>
        <dbReference type="Proteomes" id="UP001161247"/>
    </source>
</evidence>
<evidence type="ECO:0000256" key="2">
    <source>
        <dbReference type="ARBA" id="ARBA00009592"/>
    </source>
</evidence>
<evidence type="ECO:0000256" key="1">
    <source>
        <dbReference type="ARBA" id="ARBA00004251"/>
    </source>
</evidence>
<feature type="chain" id="PRO_5043662223" evidence="11">
    <location>
        <begin position="30"/>
        <end position="763"/>
    </location>
</feature>
<keyword evidence="4" id="KW-0433">Leucine-rich repeat</keyword>